<feature type="compositionally biased region" description="Gly residues" evidence="5">
    <location>
        <begin position="90"/>
        <end position="104"/>
    </location>
</feature>
<feature type="compositionally biased region" description="Low complexity" evidence="5">
    <location>
        <begin position="105"/>
        <end position="115"/>
    </location>
</feature>
<dbReference type="GO" id="GO:0005737">
    <property type="term" value="C:cytoplasm"/>
    <property type="evidence" value="ECO:0007669"/>
    <property type="project" value="TreeGrafter"/>
</dbReference>
<feature type="compositionally biased region" description="Low complexity" evidence="5">
    <location>
        <begin position="399"/>
        <end position="411"/>
    </location>
</feature>
<dbReference type="SUPFAM" id="SSF55729">
    <property type="entry name" value="Acyl-CoA N-acyltransferases (Nat)"/>
    <property type="match status" value="1"/>
</dbReference>
<dbReference type="InterPro" id="IPR007472">
    <property type="entry name" value="N-end_Aminoacyl_Trfase_C"/>
</dbReference>
<evidence type="ECO:0000313" key="8">
    <source>
        <dbReference type="EMBL" id="KAG2497108.1"/>
    </source>
</evidence>
<feature type="compositionally biased region" description="Gly residues" evidence="5">
    <location>
        <begin position="733"/>
        <end position="745"/>
    </location>
</feature>
<feature type="compositionally biased region" description="Gly residues" evidence="5">
    <location>
        <begin position="384"/>
        <end position="398"/>
    </location>
</feature>
<feature type="compositionally biased region" description="Low complexity" evidence="5">
    <location>
        <begin position="688"/>
        <end position="732"/>
    </location>
</feature>
<feature type="compositionally biased region" description="Gly residues" evidence="5">
    <location>
        <begin position="338"/>
        <end position="349"/>
    </location>
</feature>
<gene>
    <name evidence="8" type="ORF">HYH03_004699</name>
</gene>
<comment type="similarity">
    <text evidence="1">Belongs to the R-transferase family.</text>
</comment>
<feature type="domain" description="N-end rule aminoacyl transferase C-terminal" evidence="7">
    <location>
        <begin position="506"/>
        <end position="648"/>
    </location>
</feature>
<evidence type="ECO:0000256" key="2">
    <source>
        <dbReference type="ARBA" id="ARBA00012025"/>
    </source>
</evidence>
<keyword evidence="9" id="KW-1185">Reference proteome</keyword>
<evidence type="ECO:0000256" key="1">
    <source>
        <dbReference type="ARBA" id="ARBA00009991"/>
    </source>
</evidence>
<evidence type="ECO:0000313" key="9">
    <source>
        <dbReference type="Proteomes" id="UP000612055"/>
    </source>
</evidence>
<dbReference type="Pfam" id="PF04377">
    <property type="entry name" value="ATE_C"/>
    <property type="match status" value="1"/>
</dbReference>
<protein>
    <recommendedName>
        <fullName evidence="2">arginyltransferase</fullName>
        <ecNumber evidence="2">2.3.2.8</ecNumber>
    </recommendedName>
</protein>
<organism evidence="8 9">
    <name type="scientific">Edaphochlamys debaryana</name>
    <dbReference type="NCBI Taxonomy" id="47281"/>
    <lineage>
        <taxon>Eukaryota</taxon>
        <taxon>Viridiplantae</taxon>
        <taxon>Chlorophyta</taxon>
        <taxon>core chlorophytes</taxon>
        <taxon>Chlorophyceae</taxon>
        <taxon>CS clade</taxon>
        <taxon>Chlamydomonadales</taxon>
        <taxon>Chlamydomonadales incertae sedis</taxon>
        <taxon>Edaphochlamys</taxon>
    </lineage>
</organism>
<feature type="region of interest" description="Disordered" evidence="5">
    <location>
        <begin position="146"/>
        <end position="206"/>
    </location>
</feature>
<dbReference type="InterPro" id="IPR007471">
    <property type="entry name" value="N-end_Aminoacyl_Trfase_N"/>
</dbReference>
<dbReference type="GO" id="GO:0004057">
    <property type="term" value="F:arginyl-tRNA--protein transferase activity"/>
    <property type="evidence" value="ECO:0007669"/>
    <property type="project" value="UniProtKB-EC"/>
</dbReference>
<keyword evidence="3" id="KW-0808">Transferase</keyword>
<dbReference type="Pfam" id="PF04376">
    <property type="entry name" value="ATE_N"/>
    <property type="match status" value="1"/>
</dbReference>
<dbReference type="Proteomes" id="UP000612055">
    <property type="component" value="Unassembled WGS sequence"/>
</dbReference>
<keyword evidence="4" id="KW-0012">Acyltransferase</keyword>
<evidence type="ECO:0000256" key="4">
    <source>
        <dbReference type="ARBA" id="ARBA00023315"/>
    </source>
</evidence>
<feature type="domain" description="N-end aminoacyl transferase N-terminal" evidence="6">
    <location>
        <begin position="7"/>
        <end position="56"/>
    </location>
</feature>
<dbReference type="EMBL" id="JAEHOE010000015">
    <property type="protein sequence ID" value="KAG2497108.1"/>
    <property type="molecule type" value="Genomic_DNA"/>
</dbReference>
<feature type="region of interest" description="Disordered" evidence="5">
    <location>
        <begin position="381"/>
        <end position="465"/>
    </location>
</feature>
<name>A0A835Y990_9CHLO</name>
<proteinExistence type="inferred from homology"/>
<dbReference type="OrthoDB" id="74183at2759"/>
<feature type="compositionally biased region" description="Gly residues" evidence="5">
    <location>
        <begin position="430"/>
        <end position="443"/>
    </location>
</feature>
<accession>A0A835Y990</accession>
<evidence type="ECO:0000259" key="7">
    <source>
        <dbReference type="Pfam" id="PF04377"/>
    </source>
</evidence>
<sequence length="819" mass="82703">MPVRTLTVYAYQDLIDQGWRRAGSYLYKPDLEKSCCKAYTIRLNVESFTLDKKQRRLMRRWREFLAGNTPASAGLGGGSSHPGSEDEGPGSPGSGRGGGRGARGAGSRRAGAGEALHGLPSGAPKHGTAAAAAVAAVAAAMGKGSLAKGSAVRSSRPSADGGGGDRNGGGGGGSGSGGGGGPMVVDSPPADAKSGREGKDEEEEARALAEAVLAAAVAEAVAAGELPPGQPLPPPAVRLCTAKQRQTLPADVRLTSSSPFQLAAAARQAADGEAAGPGPSSAAAAAAAAAAGPKPKRAQAPGGGAAMQAAAAALAAALAQRINDALRRPAEAEAPAGGDAGGGGGSGGGVDGSAAAALWRLCRPEAVAAAGHINFRWEAQPPAGAGGAPAGDAGGADGGIPRAAGASAHSGAGHGRKGQKRKQAATGPGPSEGGVGPGLGPGPGRRRSEGADPATSADGHKSPETKVTVAGTGAVGTAATAAVAEQLAVPTGRLEIRLVPSKFIKEEYDLYVRYQTSQHGDEPEELSPRSFTRFLVDSPMRNVSKEQDPGAPESGYGSFHQQYWLDGRLVAVGVVDVLPRCLSSVYLFWDPDLRGLELGRFTALQEIAWTLRAQSTAASLRSYYMGFYIHSCAKMRYKAEYRPSELLCPVKKVWVRITRELLSALDASPFLELSALPGAECRPNLAAPPQVQAQQQAGAQAHRGPAQAQAQAQAQAGVPQPGQPAALVAPAGAGAGAGRGGGAGAADGAAGRAPEAEPDVGGTLVRLPGVPGLAVNVLRLRDLKRLRLFPEDVMEAVEEALRPWLEVVGWAAPSLVYEL</sequence>
<feature type="compositionally biased region" description="Basic residues" evidence="5">
    <location>
        <begin position="414"/>
        <end position="423"/>
    </location>
</feature>
<evidence type="ECO:0000256" key="5">
    <source>
        <dbReference type="SAM" id="MobiDB-lite"/>
    </source>
</evidence>
<dbReference type="InterPro" id="IPR030700">
    <property type="entry name" value="N-end_Aminoacyl_Trfase"/>
</dbReference>
<reference evidence="8" key="1">
    <citation type="journal article" date="2020" name="bioRxiv">
        <title>Comparative genomics of Chlamydomonas.</title>
        <authorList>
            <person name="Craig R.J."/>
            <person name="Hasan A.R."/>
            <person name="Ness R.W."/>
            <person name="Keightley P.D."/>
        </authorList>
    </citation>
    <scope>NUCLEOTIDE SEQUENCE</scope>
    <source>
        <strain evidence="8">CCAP 11/70</strain>
    </source>
</reference>
<dbReference type="AlphaFoldDB" id="A0A835Y990"/>
<feature type="compositionally biased region" description="Gly residues" evidence="5">
    <location>
        <begin position="160"/>
        <end position="182"/>
    </location>
</feature>
<feature type="region of interest" description="Disordered" evidence="5">
    <location>
        <begin position="68"/>
        <end position="126"/>
    </location>
</feature>
<feature type="region of interest" description="Disordered" evidence="5">
    <location>
        <begin position="330"/>
        <end position="349"/>
    </location>
</feature>
<dbReference type="EC" id="2.3.2.8" evidence="2"/>
<evidence type="ECO:0000256" key="3">
    <source>
        <dbReference type="ARBA" id="ARBA00022679"/>
    </source>
</evidence>
<evidence type="ECO:0000259" key="6">
    <source>
        <dbReference type="Pfam" id="PF04376"/>
    </source>
</evidence>
<dbReference type="PANTHER" id="PTHR21367">
    <property type="entry name" value="ARGININE-TRNA-PROTEIN TRANSFERASE 1"/>
    <property type="match status" value="1"/>
</dbReference>
<dbReference type="PANTHER" id="PTHR21367:SF1">
    <property type="entry name" value="ARGINYL-TRNA--PROTEIN TRANSFERASE 1"/>
    <property type="match status" value="1"/>
</dbReference>
<dbReference type="InterPro" id="IPR016181">
    <property type="entry name" value="Acyl_CoA_acyltransferase"/>
</dbReference>
<feature type="region of interest" description="Disordered" evidence="5">
    <location>
        <begin position="688"/>
        <end position="763"/>
    </location>
</feature>
<comment type="caution">
    <text evidence="8">The sequence shown here is derived from an EMBL/GenBank/DDBJ whole genome shotgun (WGS) entry which is preliminary data.</text>
</comment>